<feature type="domain" description="C2H2-type" evidence="13">
    <location>
        <begin position="451"/>
        <end position="478"/>
    </location>
</feature>
<dbReference type="PROSITE" id="PS50097">
    <property type="entry name" value="BTB"/>
    <property type="match status" value="1"/>
</dbReference>
<evidence type="ECO:0000256" key="11">
    <source>
        <dbReference type="SAM" id="MobiDB-lite"/>
    </source>
</evidence>
<evidence type="ECO:0000256" key="3">
    <source>
        <dbReference type="ARBA" id="ARBA00022737"/>
    </source>
</evidence>
<dbReference type="Proteomes" id="UP000242188">
    <property type="component" value="Unassembled WGS sequence"/>
</dbReference>
<feature type="compositionally biased region" description="Basic residues" evidence="11">
    <location>
        <begin position="189"/>
        <end position="198"/>
    </location>
</feature>
<proteinExistence type="predicted"/>
<keyword evidence="5" id="KW-0862">Zinc</keyword>
<feature type="domain" description="C2H2-type" evidence="13">
    <location>
        <begin position="395"/>
        <end position="422"/>
    </location>
</feature>
<evidence type="ECO:0000259" key="13">
    <source>
        <dbReference type="PROSITE" id="PS50157"/>
    </source>
</evidence>
<keyword evidence="6" id="KW-0805">Transcription regulation</keyword>
<dbReference type="Pfam" id="PF13894">
    <property type="entry name" value="zf-C2H2_4"/>
    <property type="match status" value="1"/>
</dbReference>
<dbReference type="Gene3D" id="3.30.160.60">
    <property type="entry name" value="Classic Zinc Finger"/>
    <property type="match status" value="6"/>
</dbReference>
<comment type="subcellular location">
    <subcellularLocation>
        <location evidence="1">Nucleus</location>
    </subcellularLocation>
</comment>
<comment type="caution">
    <text evidence="14">The sequence shown here is derived from an EMBL/GenBank/DDBJ whole genome shotgun (WGS) entry which is preliminary data.</text>
</comment>
<feature type="compositionally biased region" description="Acidic residues" evidence="11">
    <location>
        <begin position="260"/>
        <end position="270"/>
    </location>
</feature>
<keyword evidence="3" id="KW-0677">Repeat</keyword>
<feature type="domain" description="C2H2-type" evidence="13">
    <location>
        <begin position="478"/>
        <end position="507"/>
    </location>
</feature>
<dbReference type="SUPFAM" id="SSF57667">
    <property type="entry name" value="beta-beta-alpha zinc fingers"/>
    <property type="match status" value="4"/>
</dbReference>
<feature type="domain" description="BTB" evidence="12">
    <location>
        <begin position="34"/>
        <end position="114"/>
    </location>
</feature>
<keyword evidence="8" id="KW-0804">Transcription</keyword>
<evidence type="ECO:0000256" key="4">
    <source>
        <dbReference type="ARBA" id="ARBA00022771"/>
    </source>
</evidence>
<evidence type="ECO:0000256" key="1">
    <source>
        <dbReference type="ARBA" id="ARBA00004123"/>
    </source>
</evidence>
<dbReference type="InterPro" id="IPR036236">
    <property type="entry name" value="Znf_C2H2_sf"/>
</dbReference>
<evidence type="ECO:0000313" key="14">
    <source>
        <dbReference type="EMBL" id="OWF37938.1"/>
    </source>
</evidence>
<evidence type="ECO:0000256" key="8">
    <source>
        <dbReference type="ARBA" id="ARBA00023163"/>
    </source>
</evidence>
<feature type="compositionally biased region" description="Basic and acidic residues" evidence="11">
    <location>
        <begin position="221"/>
        <end position="234"/>
    </location>
</feature>
<evidence type="ECO:0000256" key="5">
    <source>
        <dbReference type="ARBA" id="ARBA00022833"/>
    </source>
</evidence>
<feature type="compositionally biased region" description="Polar residues" evidence="11">
    <location>
        <begin position="151"/>
        <end position="165"/>
    </location>
</feature>
<dbReference type="PANTHER" id="PTHR24394">
    <property type="entry name" value="ZINC FINGER PROTEIN"/>
    <property type="match status" value="1"/>
</dbReference>
<evidence type="ECO:0000256" key="6">
    <source>
        <dbReference type="ARBA" id="ARBA00023015"/>
    </source>
</evidence>
<dbReference type="InterPro" id="IPR011333">
    <property type="entry name" value="SKP1/BTB/POZ_sf"/>
</dbReference>
<gene>
    <name evidence="14" type="ORF">KP79_PYT14258</name>
</gene>
<dbReference type="PROSITE" id="PS50157">
    <property type="entry name" value="ZINC_FINGER_C2H2_2"/>
    <property type="match status" value="7"/>
</dbReference>
<dbReference type="PANTHER" id="PTHR24394:SF44">
    <property type="entry name" value="ZINC FINGER PROTEIN 271-LIKE"/>
    <property type="match status" value="1"/>
</dbReference>
<evidence type="ECO:0000259" key="12">
    <source>
        <dbReference type="PROSITE" id="PS50097"/>
    </source>
</evidence>
<feature type="domain" description="C2H2-type" evidence="13">
    <location>
        <begin position="367"/>
        <end position="394"/>
    </location>
</feature>
<dbReference type="Gene3D" id="3.30.710.10">
    <property type="entry name" value="Potassium Channel Kv1.1, Chain A"/>
    <property type="match status" value="1"/>
</dbReference>
<dbReference type="InterPro" id="IPR000210">
    <property type="entry name" value="BTB/POZ_dom"/>
</dbReference>
<feature type="region of interest" description="Disordered" evidence="11">
    <location>
        <begin position="147"/>
        <end position="282"/>
    </location>
</feature>
<name>A0A210PN76_MIZYE</name>
<keyword evidence="7" id="KW-0238">DNA-binding</keyword>
<dbReference type="PROSITE" id="PS00028">
    <property type="entry name" value="ZINC_FINGER_C2H2_1"/>
    <property type="match status" value="3"/>
</dbReference>
<dbReference type="GO" id="GO:0008270">
    <property type="term" value="F:zinc ion binding"/>
    <property type="evidence" value="ECO:0007669"/>
    <property type="project" value="UniProtKB-KW"/>
</dbReference>
<feature type="compositionally biased region" description="Acidic residues" evidence="11">
    <location>
        <begin position="235"/>
        <end position="247"/>
    </location>
</feature>
<keyword evidence="4 10" id="KW-0863">Zinc-finger</keyword>
<evidence type="ECO:0000256" key="10">
    <source>
        <dbReference type="PROSITE-ProRule" id="PRU00042"/>
    </source>
</evidence>
<dbReference type="EMBL" id="NEDP02005575">
    <property type="protein sequence ID" value="OWF37938.1"/>
    <property type="molecule type" value="Genomic_DNA"/>
</dbReference>
<dbReference type="AlphaFoldDB" id="A0A210PN76"/>
<dbReference type="GO" id="GO:0000981">
    <property type="term" value="F:DNA-binding transcription factor activity, RNA polymerase II-specific"/>
    <property type="evidence" value="ECO:0007669"/>
    <property type="project" value="TreeGrafter"/>
</dbReference>
<evidence type="ECO:0000256" key="9">
    <source>
        <dbReference type="ARBA" id="ARBA00023242"/>
    </source>
</evidence>
<sequence>MASEGDRKASFGDENQLSSILSELNAQRNVSRFCDVILKVCGDQIFAHSNVLAAASPYFASFLGLGQDLPRAFSQKTPQIIEIHIDGSEGDSGYGDAVHRVVDYMYTSNIQLNYNVLTPVLEIAKIMQMSKILEFCDLFQRGEDGVKSKESQINTKDANIQTSVTYPHRNHHDPISANEKIEQTPKVEVKRKRGRPRKTPLPSKIPKALNQEKEESMEETAEIKEIDKKEHDKLETEEEEFKDDDQPDLLAYDLDKLEDPAETDDDEPESTPDGRPIRRVRGKRPKYFENYVDSPMVCYNVTKTKSGREIYECQDCPYNSEVMYHFRRHRSSHMNASSKYKCDKCDFSSPRLKVLTNHHRNHLHEDNKCSFCDFQADDKQVLKVHLEKHSGQYPYFCQFCETKFKTKTQLNIHLPKHLDSKPFVCTECNAGFKWKHALKNHMITHSQTKDHLCDICGFTTAHKSQLKAHRLIHTGNTYKCEVPGCTFQATKRQNLKYHMLTHTHEKPHQCEICGQSFSLVKNMKRHMLLHTNTRQYKCKLCIFSTTRYDKLKDHMLKQHGEGEMPKKRFRLFDYPKSMVPSETINFEELGEGEVIPNIVHVENTMSTAQCKIDENSSGEQQIFITNPAGEPFPITLTRIEGMEGVNSGCYQTIQLVAHVE</sequence>
<dbReference type="OrthoDB" id="6077919at2759"/>
<dbReference type="SMART" id="SM00355">
    <property type="entry name" value="ZnF_C2H2"/>
    <property type="match status" value="9"/>
</dbReference>
<reference evidence="14 15" key="1">
    <citation type="journal article" date="2017" name="Nat. Ecol. Evol.">
        <title>Scallop genome provides insights into evolution of bilaterian karyotype and development.</title>
        <authorList>
            <person name="Wang S."/>
            <person name="Zhang J."/>
            <person name="Jiao W."/>
            <person name="Li J."/>
            <person name="Xun X."/>
            <person name="Sun Y."/>
            <person name="Guo X."/>
            <person name="Huan P."/>
            <person name="Dong B."/>
            <person name="Zhang L."/>
            <person name="Hu X."/>
            <person name="Sun X."/>
            <person name="Wang J."/>
            <person name="Zhao C."/>
            <person name="Wang Y."/>
            <person name="Wang D."/>
            <person name="Huang X."/>
            <person name="Wang R."/>
            <person name="Lv J."/>
            <person name="Li Y."/>
            <person name="Zhang Z."/>
            <person name="Liu B."/>
            <person name="Lu W."/>
            <person name="Hui Y."/>
            <person name="Liang J."/>
            <person name="Zhou Z."/>
            <person name="Hou R."/>
            <person name="Li X."/>
            <person name="Liu Y."/>
            <person name="Li H."/>
            <person name="Ning X."/>
            <person name="Lin Y."/>
            <person name="Zhao L."/>
            <person name="Xing Q."/>
            <person name="Dou J."/>
            <person name="Li Y."/>
            <person name="Mao J."/>
            <person name="Guo H."/>
            <person name="Dou H."/>
            <person name="Li T."/>
            <person name="Mu C."/>
            <person name="Jiang W."/>
            <person name="Fu Q."/>
            <person name="Fu X."/>
            <person name="Miao Y."/>
            <person name="Liu J."/>
            <person name="Yu Q."/>
            <person name="Li R."/>
            <person name="Liao H."/>
            <person name="Li X."/>
            <person name="Kong Y."/>
            <person name="Jiang Z."/>
            <person name="Chourrout D."/>
            <person name="Li R."/>
            <person name="Bao Z."/>
        </authorList>
    </citation>
    <scope>NUCLEOTIDE SEQUENCE [LARGE SCALE GENOMIC DNA]</scope>
    <source>
        <strain evidence="14 15">PY_sf001</strain>
    </source>
</reference>
<dbReference type="Pfam" id="PF00651">
    <property type="entry name" value="BTB"/>
    <property type="match status" value="1"/>
</dbReference>
<accession>A0A210PN76</accession>
<feature type="domain" description="C2H2-type" evidence="13">
    <location>
        <begin position="423"/>
        <end position="450"/>
    </location>
</feature>
<protein>
    <submittedName>
        <fullName evidence="14">Zinc finger and BTB domain-containing protein 48</fullName>
    </submittedName>
</protein>
<evidence type="ECO:0000256" key="2">
    <source>
        <dbReference type="ARBA" id="ARBA00022723"/>
    </source>
</evidence>
<feature type="compositionally biased region" description="Basic and acidic residues" evidence="11">
    <location>
        <begin position="179"/>
        <end position="188"/>
    </location>
</feature>
<dbReference type="GO" id="GO:0003677">
    <property type="term" value="F:DNA binding"/>
    <property type="evidence" value="ECO:0007669"/>
    <property type="project" value="UniProtKB-KW"/>
</dbReference>
<keyword evidence="9" id="KW-0539">Nucleus</keyword>
<dbReference type="GO" id="GO:0005634">
    <property type="term" value="C:nucleus"/>
    <property type="evidence" value="ECO:0007669"/>
    <property type="project" value="UniProtKB-SubCell"/>
</dbReference>
<feature type="domain" description="C2H2-type" evidence="13">
    <location>
        <begin position="340"/>
        <end position="367"/>
    </location>
</feature>
<dbReference type="SUPFAM" id="SSF54695">
    <property type="entry name" value="POZ domain"/>
    <property type="match status" value="1"/>
</dbReference>
<evidence type="ECO:0000313" key="15">
    <source>
        <dbReference type="Proteomes" id="UP000242188"/>
    </source>
</evidence>
<dbReference type="SMART" id="SM00225">
    <property type="entry name" value="BTB"/>
    <property type="match status" value="1"/>
</dbReference>
<dbReference type="FunFam" id="3.30.160.60:FF:000100">
    <property type="entry name" value="Zinc finger 45-like"/>
    <property type="match status" value="1"/>
</dbReference>
<keyword evidence="15" id="KW-1185">Reference proteome</keyword>
<keyword evidence="2" id="KW-0479">Metal-binding</keyword>
<dbReference type="FunFam" id="3.30.160.60:FF:000322">
    <property type="entry name" value="GDNF-inducible zinc finger protein 1"/>
    <property type="match status" value="1"/>
</dbReference>
<organism evidence="14 15">
    <name type="scientific">Mizuhopecten yessoensis</name>
    <name type="common">Japanese scallop</name>
    <name type="synonym">Patinopecten yessoensis</name>
    <dbReference type="NCBI Taxonomy" id="6573"/>
    <lineage>
        <taxon>Eukaryota</taxon>
        <taxon>Metazoa</taxon>
        <taxon>Spiralia</taxon>
        <taxon>Lophotrochozoa</taxon>
        <taxon>Mollusca</taxon>
        <taxon>Bivalvia</taxon>
        <taxon>Autobranchia</taxon>
        <taxon>Pteriomorphia</taxon>
        <taxon>Pectinida</taxon>
        <taxon>Pectinoidea</taxon>
        <taxon>Pectinidae</taxon>
        <taxon>Mizuhopecten</taxon>
    </lineage>
</organism>
<feature type="domain" description="C2H2-type" evidence="13">
    <location>
        <begin position="508"/>
        <end position="535"/>
    </location>
</feature>
<dbReference type="InterPro" id="IPR013087">
    <property type="entry name" value="Znf_C2H2_type"/>
</dbReference>
<evidence type="ECO:0000256" key="7">
    <source>
        <dbReference type="ARBA" id="ARBA00023125"/>
    </source>
</evidence>